<keyword evidence="1" id="KW-0472">Membrane</keyword>
<keyword evidence="3" id="KW-1185">Reference proteome</keyword>
<evidence type="ECO:0000256" key="1">
    <source>
        <dbReference type="SAM" id="Phobius"/>
    </source>
</evidence>
<proteinExistence type="predicted"/>
<feature type="transmembrane region" description="Helical" evidence="1">
    <location>
        <begin position="71"/>
        <end position="92"/>
    </location>
</feature>
<dbReference type="RefSeq" id="WP_109960029.1">
    <property type="nucleotide sequence ID" value="NZ_CP029553.1"/>
</dbReference>
<dbReference type="AlphaFoldDB" id="A0A2U8WQE5"/>
<keyword evidence="1" id="KW-1133">Transmembrane helix</keyword>
<keyword evidence="1" id="KW-0812">Transmembrane</keyword>
<gene>
    <name evidence="2" type="ORF">DK419_16460</name>
</gene>
<dbReference type="OrthoDB" id="7995612at2"/>
<sequence length="138" mass="15713">MLGFHDGGERLGDERMRGYERTSGIDRLDRGMNRGQERDYDRGDIRIVVSAAPTEYKKERASSYLPWPVKLVLRLGLFVLAIVSVFVLPNYVDCRNQHSSGMFYHGMTVSACTRQNVYGQIGDTQRRFENIARAIGAH</sequence>
<dbReference type="KEGG" id="mtea:DK419_16460"/>
<organism evidence="2 3">
    <name type="scientific">Methylobacterium terrae</name>
    <dbReference type="NCBI Taxonomy" id="2202827"/>
    <lineage>
        <taxon>Bacteria</taxon>
        <taxon>Pseudomonadati</taxon>
        <taxon>Pseudomonadota</taxon>
        <taxon>Alphaproteobacteria</taxon>
        <taxon>Hyphomicrobiales</taxon>
        <taxon>Methylobacteriaceae</taxon>
        <taxon>Methylobacterium</taxon>
    </lineage>
</organism>
<name>A0A2U8WQE5_9HYPH</name>
<protein>
    <submittedName>
        <fullName evidence="2">Uncharacterized protein</fullName>
    </submittedName>
</protein>
<evidence type="ECO:0000313" key="3">
    <source>
        <dbReference type="Proteomes" id="UP000245444"/>
    </source>
</evidence>
<reference evidence="2 3" key="1">
    <citation type="submission" date="2018-05" db="EMBL/GenBank/DDBJ databases">
        <title>Complete Genome Sequence of Methylobacterium sp. 17Sr1-28.</title>
        <authorList>
            <person name="Srinivasan S."/>
        </authorList>
    </citation>
    <scope>NUCLEOTIDE SEQUENCE [LARGE SCALE GENOMIC DNA]</scope>
    <source>
        <strain evidence="2 3">17Sr1-28</strain>
    </source>
</reference>
<evidence type="ECO:0000313" key="2">
    <source>
        <dbReference type="EMBL" id="AWN47708.1"/>
    </source>
</evidence>
<accession>A0A2U8WQE5</accession>
<dbReference type="Proteomes" id="UP000245444">
    <property type="component" value="Chromosome"/>
</dbReference>
<dbReference type="EMBL" id="CP029553">
    <property type="protein sequence ID" value="AWN47708.1"/>
    <property type="molecule type" value="Genomic_DNA"/>
</dbReference>